<keyword evidence="10" id="KW-1185">Reference proteome</keyword>
<feature type="transmembrane region" description="Helical" evidence="7">
    <location>
        <begin position="131"/>
        <end position="152"/>
    </location>
</feature>
<dbReference type="Pfam" id="PF07690">
    <property type="entry name" value="MFS_1"/>
    <property type="match status" value="1"/>
</dbReference>
<sequence length="493" mass="49725">MASRGRYPLAVGIALLGLGPYVVLSTALVPVRHAVASSIGTSQETLGLATGLGSAAYAVGAVLTAQLALLVVQRRLFVTAESVFVAASLAAALAPSGTVLVPALVLQGLAAGAMLVSSLPPLITRFGAGRVALSAAIVNVGIFGASTFGPIVGGLVAGGEHWRWLFAGATVLAAAGLVVAAVGYERWDPLEPEARVDGPALGLVVVTTVTGFIAASLVSGHGIGARPVIVLAVVALAALVLLLVWEMRRPDPLIPVSALSTQLPVTGILVAMAGGAVVVTATDLVQTRLSTVEGRSAADVAATFWPMPVGALVGAVAFWALFRTRFVPVLVDVGLVALGLGCLLATGDATWAALLLLGLGAASTVSPGLFLTGLGLRSDQLGRGFALVQLLRSIATYAVGPVALALVTRSSDQAGAVRTGLLVMAVVAGAALVVAILLPALSGARLRAPDLEAWLDGDQGLPSPATAVHLRPSTDDEDAEPLVPVRLRRGRSR</sequence>
<feature type="transmembrane region" description="Helical" evidence="7">
    <location>
        <begin position="196"/>
        <end position="218"/>
    </location>
</feature>
<feature type="region of interest" description="Disordered" evidence="6">
    <location>
        <begin position="465"/>
        <end position="493"/>
    </location>
</feature>
<name>A0A1I1L9U2_9ACTN</name>
<feature type="transmembrane region" description="Helical" evidence="7">
    <location>
        <begin position="7"/>
        <end position="28"/>
    </location>
</feature>
<accession>A0A1I1L9U2</accession>
<feature type="transmembrane region" description="Helical" evidence="7">
    <location>
        <begin position="257"/>
        <end position="282"/>
    </location>
</feature>
<keyword evidence="3 7" id="KW-0812">Transmembrane</keyword>
<evidence type="ECO:0000256" key="6">
    <source>
        <dbReference type="SAM" id="MobiDB-lite"/>
    </source>
</evidence>
<dbReference type="SUPFAM" id="SSF103473">
    <property type="entry name" value="MFS general substrate transporter"/>
    <property type="match status" value="1"/>
</dbReference>
<dbReference type="PROSITE" id="PS50850">
    <property type="entry name" value="MFS"/>
    <property type="match status" value="1"/>
</dbReference>
<feature type="transmembrane region" description="Helical" evidence="7">
    <location>
        <begin position="329"/>
        <end position="346"/>
    </location>
</feature>
<evidence type="ECO:0000313" key="9">
    <source>
        <dbReference type="EMBL" id="SFC66310.1"/>
    </source>
</evidence>
<keyword evidence="2" id="KW-0813">Transport</keyword>
<dbReference type="OrthoDB" id="3217935at2"/>
<dbReference type="InterPro" id="IPR020846">
    <property type="entry name" value="MFS_dom"/>
</dbReference>
<evidence type="ECO:0000313" key="10">
    <source>
        <dbReference type="Proteomes" id="UP000198832"/>
    </source>
</evidence>
<protein>
    <submittedName>
        <fullName evidence="9">Major Facilitator Superfamily protein</fullName>
    </submittedName>
</protein>
<reference evidence="9 10" key="1">
    <citation type="submission" date="2016-10" db="EMBL/GenBank/DDBJ databases">
        <authorList>
            <person name="de Groot N.N."/>
        </authorList>
    </citation>
    <scope>NUCLEOTIDE SEQUENCE [LARGE SCALE GENOMIC DNA]</scope>
    <source>
        <strain evidence="9 10">CGMCC 1.7056</strain>
    </source>
</reference>
<dbReference type="AlphaFoldDB" id="A0A1I1L9U2"/>
<dbReference type="GO" id="GO:0022857">
    <property type="term" value="F:transmembrane transporter activity"/>
    <property type="evidence" value="ECO:0007669"/>
    <property type="project" value="InterPro"/>
</dbReference>
<dbReference type="PANTHER" id="PTHR42718:SF9">
    <property type="entry name" value="MAJOR FACILITATOR SUPERFAMILY MULTIDRUG TRANSPORTER MFSC"/>
    <property type="match status" value="1"/>
</dbReference>
<evidence type="ECO:0000256" key="1">
    <source>
        <dbReference type="ARBA" id="ARBA00004651"/>
    </source>
</evidence>
<proteinExistence type="predicted"/>
<gene>
    <name evidence="9" type="ORF">SAMN04487968_10982</name>
</gene>
<dbReference type="PANTHER" id="PTHR42718">
    <property type="entry name" value="MAJOR FACILITATOR SUPERFAMILY MULTIDRUG TRANSPORTER MFSC"/>
    <property type="match status" value="1"/>
</dbReference>
<evidence type="ECO:0000259" key="8">
    <source>
        <dbReference type="PROSITE" id="PS50850"/>
    </source>
</evidence>
<feature type="transmembrane region" description="Helical" evidence="7">
    <location>
        <begin position="302"/>
        <end position="322"/>
    </location>
</feature>
<keyword evidence="4 7" id="KW-1133">Transmembrane helix</keyword>
<dbReference type="STRING" id="574651.SAMN04487968_10982"/>
<feature type="transmembrane region" description="Helical" evidence="7">
    <location>
        <begin position="419"/>
        <end position="441"/>
    </location>
</feature>
<evidence type="ECO:0000256" key="4">
    <source>
        <dbReference type="ARBA" id="ARBA00022989"/>
    </source>
</evidence>
<dbReference type="EMBL" id="FOLB01000009">
    <property type="protein sequence ID" value="SFC66310.1"/>
    <property type="molecule type" value="Genomic_DNA"/>
</dbReference>
<feature type="transmembrane region" description="Helical" evidence="7">
    <location>
        <begin position="164"/>
        <end position="184"/>
    </location>
</feature>
<dbReference type="Proteomes" id="UP000198832">
    <property type="component" value="Unassembled WGS sequence"/>
</dbReference>
<comment type="subcellular location">
    <subcellularLocation>
        <location evidence="1">Cell membrane</location>
        <topology evidence="1">Multi-pass membrane protein</topology>
    </subcellularLocation>
</comment>
<dbReference type="GO" id="GO:0005886">
    <property type="term" value="C:plasma membrane"/>
    <property type="evidence" value="ECO:0007669"/>
    <property type="project" value="UniProtKB-SubCell"/>
</dbReference>
<feature type="transmembrane region" description="Helical" evidence="7">
    <location>
        <begin position="48"/>
        <end position="69"/>
    </location>
</feature>
<organism evidence="9 10">
    <name type="scientific">Nocardioides terrae</name>
    <dbReference type="NCBI Taxonomy" id="574651"/>
    <lineage>
        <taxon>Bacteria</taxon>
        <taxon>Bacillati</taxon>
        <taxon>Actinomycetota</taxon>
        <taxon>Actinomycetes</taxon>
        <taxon>Propionibacteriales</taxon>
        <taxon>Nocardioidaceae</taxon>
        <taxon>Nocardioides</taxon>
    </lineage>
</organism>
<feature type="transmembrane region" description="Helical" evidence="7">
    <location>
        <begin position="352"/>
        <end position="374"/>
    </location>
</feature>
<dbReference type="RefSeq" id="WP_091124468.1">
    <property type="nucleotide sequence ID" value="NZ_FOLB01000009.1"/>
</dbReference>
<keyword evidence="5 7" id="KW-0472">Membrane</keyword>
<evidence type="ECO:0000256" key="7">
    <source>
        <dbReference type="SAM" id="Phobius"/>
    </source>
</evidence>
<evidence type="ECO:0000256" key="3">
    <source>
        <dbReference type="ARBA" id="ARBA00022692"/>
    </source>
</evidence>
<feature type="domain" description="Major facilitator superfamily (MFS) profile" evidence="8">
    <location>
        <begin position="5"/>
        <end position="443"/>
    </location>
</feature>
<evidence type="ECO:0000256" key="5">
    <source>
        <dbReference type="ARBA" id="ARBA00023136"/>
    </source>
</evidence>
<dbReference type="InterPro" id="IPR036259">
    <property type="entry name" value="MFS_trans_sf"/>
</dbReference>
<dbReference type="Gene3D" id="1.20.1720.10">
    <property type="entry name" value="Multidrug resistance protein D"/>
    <property type="match status" value="1"/>
</dbReference>
<dbReference type="InterPro" id="IPR011701">
    <property type="entry name" value="MFS"/>
</dbReference>
<feature type="transmembrane region" description="Helical" evidence="7">
    <location>
        <begin position="386"/>
        <end position="407"/>
    </location>
</feature>
<evidence type="ECO:0000256" key="2">
    <source>
        <dbReference type="ARBA" id="ARBA00022448"/>
    </source>
</evidence>
<feature type="transmembrane region" description="Helical" evidence="7">
    <location>
        <begin position="224"/>
        <end position="245"/>
    </location>
</feature>